<proteinExistence type="inferred from homology"/>
<evidence type="ECO:0000256" key="1">
    <source>
        <dbReference type="ARBA" id="ARBA00022676"/>
    </source>
</evidence>
<name>Q1H0G5_METFK</name>
<dbReference type="EMBL" id="CP000284">
    <property type="protein sequence ID" value="ABE50022.1"/>
    <property type="molecule type" value="Genomic_DNA"/>
</dbReference>
<dbReference type="STRING" id="265072.Mfla_1754"/>
<keyword evidence="1" id="KW-0328">Glycosyltransferase</keyword>
<dbReference type="PIRSF" id="PIRSF015557">
    <property type="entry name" value="UCP015557"/>
    <property type="match status" value="1"/>
</dbReference>
<protein>
    <recommendedName>
        <fullName evidence="5">Protein-arginine rhamnosyltransferase</fullName>
    </recommendedName>
    <alternativeName>
        <fullName evidence="6">EF-P arginine rhamnosyltransferase</fullName>
    </alternativeName>
</protein>
<evidence type="ECO:0000313" key="8">
    <source>
        <dbReference type="EMBL" id="ABE50022.1"/>
    </source>
</evidence>
<evidence type="ECO:0000256" key="3">
    <source>
        <dbReference type="ARBA" id="ARBA00024303"/>
    </source>
</evidence>
<dbReference type="Proteomes" id="UP000002440">
    <property type="component" value="Chromosome"/>
</dbReference>
<sequence length="366" mass="41473">MRWDIFCRIVDNYGDIGVCWRLAKQLAQAHGIQVRLWIDQPGIAAKLVPELDPALPAQTVSGVEICHWTLPFPQTAAADVVIEAFGCDLPPAYLHAMQASRPVWINLEYLSAERWVDDFHARASTHPQLGLTKHFFFPGFTPASGGLLRETNLLAERTRFQQSHALQAAFWESLGIMPQHAYTISLFCYPHAPLDSLLDAMMQVGQPVLCIIPNGPIAEHAMAWLRSRKGQHKLRVATVPFLSQERYDHLLWACDLNFVRGEDSWIRALWAGKPLIWQPYLQEGDAHLAKLEAFLQHYCQDSPPDLSIHIMAAHRAWNRNGFTPSAWQALLAALPGWHKQSQAYARKQAEESDLAAKLVIYCRKFF</sequence>
<evidence type="ECO:0000256" key="2">
    <source>
        <dbReference type="ARBA" id="ARBA00022679"/>
    </source>
</evidence>
<evidence type="ECO:0000256" key="4">
    <source>
        <dbReference type="ARBA" id="ARBA00024346"/>
    </source>
</evidence>
<comment type="function">
    <text evidence="3">Protein-arginine rhamnosyltransferase that catalyzes the transfer of a single rhamnose to elongation factor P (EF-P) on 'Lys-32', a modification required for EF-P-dependent rescue of polyproline stalled ribosomes.</text>
</comment>
<dbReference type="RefSeq" id="WP_011479976.1">
    <property type="nucleotide sequence ID" value="NC_007947.1"/>
</dbReference>
<dbReference type="Pfam" id="PF10093">
    <property type="entry name" value="EarP"/>
    <property type="match status" value="1"/>
</dbReference>
<accession>Q1H0G5</accession>
<reference evidence="8 9" key="1">
    <citation type="submission" date="2006-03" db="EMBL/GenBank/DDBJ databases">
        <title>Complete sequence of Methylobacillus flagellatus KT.</title>
        <authorList>
            <consortium name="US DOE Joint Genome Institute"/>
            <person name="Copeland A."/>
            <person name="Lucas S."/>
            <person name="Lapidus A."/>
            <person name="Barry K."/>
            <person name="Detter J.C."/>
            <person name="Glavina del Rio T."/>
            <person name="Hammon N."/>
            <person name="Israni S."/>
            <person name="Dalin E."/>
            <person name="Tice H."/>
            <person name="Pitluck S."/>
            <person name="Brettin T."/>
            <person name="Bruce D."/>
            <person name="Han C."/>
            <person name="Tapia R."/>
            <person name="Saunders E."/>
            <person name="Gilna P."/>
            <person name="Schmutz J."/>
            <person name="Larimer F."/>
            <person name="Land M."/>
            <person name="Kyrpides N."/>
            <person name="Anderson I."/>
            <person name="Richardson P."/>
        </authorList>
    </citation>
    <scope>NUCLEOTIDE SEQUENCE [LARGE SCALE GENOMIC DNA]</scope>
    <source>
        <strain evidence="9">KT / ATCC 51484 / DSM 6875</strain>
    </source>
</reference>
<gene>
    <name evidence="8" type="ordered locus">Mfla_1754</name>
</gene>
<keyword evidence="2" id="KW-0808">Transferase</keyword>
<evidence type="ECO:0000256" key="5">
    <source>
        <dbReference type="ARBA" id="ARBA00024416"/>
    </source>
</evidence>
<dbReference type="GO" id="GO:0106361">
    <property type="term" value="F:protein-arginine rhamnosyltransferase activity"/>
    <property type="evidence" value="ECO:0007669"/>
    <property type="project" value="InterPro"/>
</dbReference>
<dbReference type="KEGG" id="mfa:Mfla_1754"/>
<keyword evidence="9" id="KW-1185">Reference proteome</keyword>
<dbReference type="eggNOG" id="COG4394">
    <property type="taxonomic scope" value="Bacteria"/>
</dbReference>
<comment type="similarity">
    <text evidence="4">Belongs to the glycosyltransferase 104 family.</text>
</comment>
<evidence type="ECO:0000313" key="9">
    <source>
        <dbReference type="Proteomes" id="UP000002440"/>
    </source>
</evidence>
<dbReference type="HOGENOM" id="CLU_060250_0_0_4"/>
<evidence type="ECO:0000256" key="7">
    <source>
        <dbReference type="ARBA" id="ARBA00048472"/>
    </source>
</evidence>
<dbReference type="NCBIfam" id="TIGR03837">
    <property type="entry name" value="efp_Arg_rhamno"/>
    <property type="match status" value="1"/>
</dbReference>
<dbReference type="AlphaFoldDB" id="Q1H0G5"/>
<comment type="catalytic activity">
    <reaction evidence="7">
        <text>dTDP-beta-L-rhamnose + L-arginyl-[protein] = N(omega)-(alpha-L-rhamnosyl)-L-arginyl-[protein] + dTDP + H(+)</text>
        <dbReference type="Rhea" id="RHEA:66692"/>
        <dbReference type="Rhea" id="RHEA-COMP:10532"/>
        <dbReference type="Rhea" id="RHEA-COMP:17096"/>
        <dbReference type="ChEBI" id="CHEBI:15378"/>
        <dbReference type="ChEBI" id="CHEBI:29965"/>
        <dbReference type="ChEBI" id="CHEBI:57510"/>
        <dbReference type="ChEBI" id="CHEBI:58369"/>
        <dbReference type="ChEBI" id="CHEBI:167445"/>
    </reaction>
    <physiologicalReaction direction="left-to-right" evidence="7">
        <dbReference type="Rhea" id="RHEA:66693"/>
    </physiologicalReaction>
</comment>
<organism evidence="8 9">
    <name type="scientific">Methylobacillus flagellatus (strain ATCC 51484 / DSM 6875 / VKM B-1610 / KT)</name>
    <dbReference type="NCBI Taxonomy" id="265072"/>
    <lineage>
        <taxon>Bacteria</taxon>
        <taxon>Pseudomonadati</taxon>
        <taxon>Pseudomonadota</taxon>
        <taxon>Betaproteobacteria</taxon>
        <taxon>Nitrosomonadales</taxon>
        <taxon>Methylophilaceae</taxon>
        <taxon>Methylobacillus</taxon>
    </lineage>
</organism>
<evidence type="ECO:0000256" key="6">
    <source>
        <dbReference type="ARBA" id="ARBA00030025"/>
    </source>
</evidence>
<dbReference type="InterPro" id="IPR016633">
    <property type="entry name" value="EarP"/>
</dbReference>